<keyword evidence="3" id="KW-0813">Transport</keyword>
<evidence type="ECO:0000256" key="6">
    <source>
        <dbReference type="ARBA" id="ARBA00022787"/>
    </source>
</evidence>
<keyword evidence="8" id="KW-0496">Mitochondrion</keyword>
<accession>A0AAD5WYC2</accession>
<dbReference type="PANTHER" id="PTHR10802">
    <property type="entry name" value="MITOCHONDRIAL IMPORT RECEPTOR SUBUNIT TOM40"/>
    <property type="match status" value="1"/>
</dbReference>
<dbReference type="Gene3D" id="2.40.160.10">
    <property type="entry name" value="Porin"/>
    <property type="match status" value="1"/>
</dbReference>
<dbReference type="EMBL" id="JADGJD010001279">
    <property type="protein sequence ID" value="KAJ3044665.1"/>
    <property type="molecule type" value="Genomic_DNA"/>
</dbReference>
<dbReference type="GO" id="GO:0030150">
    <property type="term" value="P:protein import into mitochondrial matrix"/>
    <property type="evidence" value="ECO:0007669"/>
    <property type="project" value="InterPro"/>
</dbReference>
<dbReference type="Proteomes" id="UP001212841">
    <property type="component" value="Unassembled WGS sequence"/>
</dbReference>
<keyword evidence="9" id="KW-0472">Membrane</keyword>
<comment type="caution">
    <text evidence="10">The sequence shown here is derived from an EMBL/GenBank/DDBJ whole genome shotgun (WGS) entry which is preliminary data.</text>
</comment>
<organism evidence="10 11">
    <name type="scientific">Rhizophlyctis rosea</name>
    <dbReference type="NCBI Taxonomy" id="64517"/>
    <lineage>
        <taxon>Eukaryota</taxon>
        <taxon>Fungi</taxon>
        <taxon>Fungi incertae sedis</taxon>
        <taxon>Chytridiomycota</taxon>
        <taxon>Chytridiomycota incertae sedis</taxon>
        <taxon>Chytridiomycetes</taxon>
        <taxon>Rhizophlyctidales</taxon>
        <taxon>Rhizophlyctidaceae</taxon>
        <taxon>Rhizophlyctis</taxon>
    </lineage>
</organism>
<keyword evidence="5" id="KW-0812">Transmembrane</keyword>
<dbReference type="InterPro" id="IPR027246">
    <property type="entry name" value="Porin_Euk/Tom40"/>
</dbReference>
<evidence type="ECO:0000256" key="3">
    <source>
        <dbReference type="ARBA" id="ARBA00022448"/>
    </source>
</evidence>
<evidence type="ECO:0000256" key="8">
    <source>
        <dbReference type="ARBA" id="ARBA00023128"/>
    </source>
</evidence>
<dbReference type="InterPro" id="IPR023614">
    <property type="entry name" value="Porin_dom_sf"/>
</dbReference>
<gene>
    <name evidence="10" type="primary">TOM40_1</name>
    <name evidence="10" type="ORF">HK097_001400</name>
</gene>
<evidence type="ECO:0000256" key="5">
    <source>
        <dbReference type="ARBA" id="ARBA00022692"/>
    </source>
</evidence>
<dbReference type="Pfam" id="PF01459">
    <property type="entry name" value="Porin_3"/>
    <property type="match status" value="1"/>
</dbReference>
<reference evidence="10" key="1">
    <citation type="submission" date="2020-05" db="EMBL/GenBank/DDBJ databases">
        <title>Phylogenomic resolution of chytrid fungi.</title>
        <authorList>
            <person name="Stajich J.E."/>
            <person name="Amses K."/>
            <person name="Simmons R."/>
            <person name="Seto K."/>
            <person name="Myers J."/>
            <person name="Bonds A."/>
            <person name="Quandt C.A."/>
            <person name="Barry K."/>
            <person name="Liu P."/>
            <person name="Grigoriev I."/>
            <person name="Longcore J.E."/>
            <person name="James T.Y."/>
        </authorList>
    </citation>
    <scope>NUCLEOTIDE SEQUENCE</scope>
    <source>
        <strain evidence="10">JEL0318</strain>
    </source>
</reference>
<evidence type="ECO:0000313" key="10">
    <source>
        <dbReference type="EMBL" id="KAJ3044665.1"/>
    </source>
</evidence>
<name>A0AAD5WYC2_9FUNG</name>
<keyword evidence="4" id="KW-1134">Transmembrane beta strand</keyword>
<evidence type="ECO:0000256" key="1">
    <source>
        <dbReference type="ARBA" id="ARBA00004374"/>
    </source>
</evidence>
<dbReference type="GO" id="GO:0008320">
    <property type="term" value="F:protein transmembrane transporter activity"/>
    <property type="evidence" value="ECO:0007669"/>
    <property type="project" value="InterPro"/>
</dbReference>
<protein>
    <submittedName>
        <fullName evidence="10">Translocase of outer mitochondrial membrane</fullName>
    </submittedName>
</protein>
<keyword evidence="7" id="KW-0653">Protein transport</keyword>
<keyword evidence="11" id="KW-1185">Reference proteome</keyword>
<keyword evidence="6" id="KW-1000">Mitochondrion outer membrane</keyword>
<evidence type="ECO:0000256" key="9">
    <source>
        <dbReference type="ARBA" id="ARBA00023136"/>
    </source>
</evidence>
<evidence type="ECO:0000313" key="11">
    <source>
        <dbReference type="Proteomes" id="UP001212841"/>
    </source>
</evidence>
<comment type="subcellular location">
    <subcellularLocation>
        <location evidence="1">Mitochondrion outer membrane</location>
        <topology evidence="1">Multi-pass membrane protein</topology>
    </subcellularLocation>
</comment>
<evidence type="ECO:0000256" key="2">
    <source>
        <dbReference type="ARBA" id="ARBA00010510"/>
    </source>
</evidence>
<evidence type="ECO:0000256" key="4">
    <source>
        <dbReference type="ARBA" id="ARBA00022452"/>
    </source>
</evidence>
<proteinExistence type="inferred from homology"/>
<dbReference type="GO" id="GO:0005741">
    <property type="term" value="C:mitochondrial outer membrane"/>
    <property type="evidence" value="ECO:0007669"/>
    <property type="project" value="UniProtKB-SubCell"/>
</dbReference>
<comment type="similarity">
    <text evidence="2">Belongs to the Tom40 family.</text>
</comment>
<dbReference type="AlphaFoldDB" id="A0AAD5WYC2"/>
<sequence length="128" mass="13631">MQSPFPPVNPRDPTQVFTTTFAPASGLLHTTYWRRLNQRLEVCAELQALISKGGRMGDGRREGIATVGFKLDTIAATIRGQVDSQGRLSATVEERIAPGIALQLAGEIDYGKGGGGQGRVGAGFTLEM</sequence>
<evidence type="ECO:0000256" key="7">
    <source>
        <dbReference type="ARBA" id="ARBA00022927"/>
    </source>
</evidence>
<dbReference type="InterPro" id="IPR037930">
    <property type="entry name" value="Tom40"/>
</dbReference>